<name>A0ABZ0RLR6_9BACT</name>
<protein>
    <recommendedName>
        <fullName evidence="4">Tetratricopeptide repeat protein</fullName>
    </recommendedName>
</protein>
<accession>A0ABZ0RLR6</accession>
<evidence type="ECO:0000313" key="2">
    <source>
        <dbReference type="EMBL" id="WPJ95935.1"/>
    </source>
</evidence>
<evidence type="ECO:0000256" key="1">
    <source>
        <dbReference type="SAM" id="SignalP"/>
    </source>
</evidence>
<dbReference type="Gene3D" id="1.25.40.10">
    <property type="entry name" value="Tetratricopeptide repeat domain"/>
    <property type="match status" value="1"/>
</dbReference>
<feature type="chain" id="PRO_5046134631" description="Tetratricopeptide repeat protein" evidence="1">
    <location>
        <begin position="23"/>
        <end position="369"/>
    </location>
</feature>
<dbReference type="Proteomes" id="UP001324993">
    <property type="component" value="Chromosome"/>
</dbReference>
<keyword evidence="3" id="KW-1185">Reference proteome</keyword>
<keyword evidence="1" id="KW-0732">Signal</keyword>
<dbReference type="RefSeq" id="WP_319832802.1">
    <property type="nucleotide sequence ID" value="NZ_CP138858.1"/>
</dbReference>
<dbReference type="InterPro" id="IPR011990">
    <property type="entry name" value="TPR-like_helical_dom_sf"/>
</dbReference>
<gene>
    <name evidence="2" type="ORF">SH580_21195</name>
</gene>
<sequence length="369" mass="40859">MSVKLQLLIVLLAGTVGLQLTNADTQPYVAPDFSDLEPVRLEISQQNGPISARFVHPTSEGVEIEMIDGEGRIILNWGHMDQFTINAPMTKSLERALAHPVPAKRVQLLKAEIVPLLPMASVREGTTNLHELINAYIKAEMEMENWLSAYDISQQMALDLSPASTVQHFYKVAENLFVSGEREKALHLLDQLVAARPAEESREQTLSVAQRLLDLRLFEPSYSLFRAIAEDATGLLAKQVLLRCAYLRLELGDSGEAERYLSKAKAIAEDNEETLGGLQVVLGVQAFQKGDPSLCLKHLGIGLAYLLPDSNFKQIGLYFNYLSYEDIKVAETSNGSEPIDIPQNILDEMQLLFPDGAYTAALTTQTDTF</sequence>
<proteinExistence type="predicted"/>
<evidence type="ECO:0000313" key="3">
    <source>
        <dbReference type="Proteomes" id="UP001324993"/>
    </source>
</evidence>
<evidence type="ECO:0008006" key="4">
    <source>
        <dbReference type="Google" id="ProtNLM"/>
    </source>
</evidence>
<reference evidence="2 3" key="1">
    <citation type="submission" date="2023-11" db="EMBL/GenBank/DDBJ databases">
        <title>Coraliomargarita sp. nov., isolated from marine algae.</title>
        <authorList>
            <person name="Lee J.K."/>
            <person name="Baek J.H."/>
            <person name="Kim J.M."/>
            <person name="Choi D.G."/>
            <person name="Jeon C.O."/>
        </authorList>
    </citation>
    <scope>NUCLEOTIDE SEQUENCE [LARGE SCALE GENOMIC DNA]</scope>
    <source>
        <strain evidence="2 3">J2-16</strain>
    </source>
</reference>
<dbReference type="EMBL" id="CP138858">
    <property type="protein sequence ID" value="WPJ95935.1"/>
    <property type="molecule type" value="Genomic_DNA"/>
</dbReference>
<organism evidence="2 3">
    <name type="scientific">Coraliomargarita algicola</name>
    <dbReference type="NCBI Taxonomy" id="3092156"/>
    <lineage>
        <taxon>Bacteria</taxon>
        <taxon>Pseudomonadati</taxon>
        <taxon>Verrucomicrobiota</taxon>
        <taxon>Opitutia</taxon>
        <taxon>Puniceicoccales</taxon>
        <taxon>Coraliomargaritaceae</taxon>
        <taxon>Coraliomargarita</taxon>
    </lineage>
</organism>
<feature type="signal peptide" evidence="1">
    <location>
        <begin position="1"/>
        <end position="22"/>
    </location>
</feature>
<dbReference type="SUPFAM" id="SSF48452">
    <property type="entry name" value="TPR-like"/>
    <property type="match status" value="1"/>
</dbReference>